<keyword evidence="1" id="KW-1133">Transmembrane helix</keyword>
<evidence type="ECO:0000256" key="1">
    <source>
        <dbReference type="SAM" id="Phobius"/>
    </source>
</evidence>
<feature type="transmembrane region" description="Helical" evidence="1">
    <location>
        <begin position="38"/>
        <end position="59"/>
    </location>
</feature>
<dbReference type="Pfam" id="PF12442">
    <property type="entry name" value="DUF3681"/>
    <property type="match status" value="1"/>
</dbReference>
<dbReference type="PANTHER" id="PTHR33530">
    <property type="entry name" value="OS01G0147100 PROTEIN"/>
    <property type="match status" value="1"/>
</dbReference>
<name>A0A0E0JDZ1_ORYPU</name>
<organism evidence="2">
    <name type="scientific">Oryza punctata</name>
    <name type="common">Red rice</name>
    <dbReference type="NCBI Taxonomy" id="4537"/>
    <lineage>
        <taxon>Eukaryota</taxon>
        <taxon>Viridiplantae</taxon>
        <taxon>Streptophyta</taxon>
        <taxon>Embryophyta</taxon>
        <taxon>Tracheophyta</taxon>
        <taxon>Spermatophyta</taxon>
        <taxon>Magnoliopsida</taxon>
        <taxon>Liliopsida</taxon>
        <taxon>Poales</taxon>
        <taxon>Poaceae</taxon>
        <taxon>BOP clade</taxon>
        <taxon>Oryzoideae</taxon>
        <taxon>Oryzeae</taxon>
        <taxon>Oryzinae</taxon>
        <taxon>Oryza</taxon>
    </lineage>
</organism>
<dbReference type="EnsemblPlants" id="OPUNC01G02530.1">
    <property type="protein sequence ID" value="OPUNC01G02530.1"/>
    <property type="gene ID" value="OPUNC01G02530"/>
</dbReference>
<keyword evidence="1" id="KW-0472">Membrane</keyword>
<dbReference type="InterPro" id="IPR022149">
    <property type="entry name" value="DUF3681"/>
</dbReference>
<evidence type="ECO:0000313" key="2">
    <source>
        <dbReference type="EnsemblPlants" id="OPUNC01G02530.1"/>
    </source>
</evidence>
<dbReference type="HOGENOM" id="CLU_1941495_0_0_1"/>
<accession>A0A0E0JDZ1</accession>
<feature type="transmembrane region" description="Helical" evidence="1">
    <location>
        <begin position="103"/>
        <end position="122"/>
    </location>
</feature>
<reference evidence="2" key="1">
    <citation type="submission" date="2015-04" db="UniProtKB">
        <authorList>
            <consortium name="EnsemblPlants"/>
        </authorList>
    </citation>
    <scope>IDENTIFICATION</scope>
</reference>
<reference evidence="2" key="2">
    <citation type="submission" date="2018-05" db="EMBL/GenBank/DDBJ databases">
        <title>OpunRS2 (Oryza punctata Reference Sequence Version 2).</title>
        <authorList>
            <person name="Zhang J."/>
            <person name="Kudrna D."/>
            <person name="Lee S."/>
            <person name="Talag J."/>
            <person name="Welchert J."/>
            <person name="Wing R.A."/>
        </authorList>
    </citation>
    <scope>NUCLEOTIDE SEQUENCE [LARGE SCALE GENOMIC DNA]</scope>
</reference>
<keyword evidence="3" id="KW-1185">Reference proteome</keyword>
<dbReference type="Gramene" id="OPUNC01G02530.1">
    <property type="protein sequence ID" value="OPUNC01G02530.1"/>
    <property type="gene ID" value="OPUNC01G02530"/>
</dbReference>
<proteinExistence type="predicted"/>
<dbReference type="AlphaFoldDB" id="A0A0E0JDZ1"/>
<dbReference type="Proteomes" id="UP000026962">
    <property type="component" value="Chromosome 1"/>
</dbReference>
<evidence type="ECO:0000313" key="3">
    <source>
        <dbReference type="Proteomes" id="UP000026962"/>
    </source>
</evidence>
<keyword evidence="1" id="KW-0812">Transmembrane</keyword>
<dbReference type="PANTHER" id="PTHR33530:SF4">
    <property type="entry name" value="OS01G0145800 PROTEIN"/>
    <property type="match status" value="1"/>
</dbReference>
<sequence>MATALRAVGIATASVATILAAAFEPPPGGLVADTYYNLALSGIFHGGVALVGASVWVADNPAARYAAGKKLLYTAVPPLLAAMGLSVAALLCRVVSLSTCTKISAVSFAVGVVVGSTLKRRLRRWAAEKN</sequence>
<feature type="transmembrane region" description="Helical" evidence="1">
    <location>
        <begin position="71"/>
        <end position="91"/>
    </location>
</feature>
<protein>
    <submittedName>
        <fullName evidence="2">Uncharacterized protein</fullName>
    </submittedName>
</protein>